<dbReference type="AlphaFoldDB" id="A0A0D2MI82"/>
<feature type="compositionally biased region" description="Basic and acidic residues" evidence="1">
    <location>
        <begin position="52"/>
        <end position="62"/>
    </location>
</feature>
<dbReference type="KEGG" id="mng:MNEG_7564"/>
<organism evidence="2 3">
    <name type="scientific">Monoraphidium neglectum</name>
    <dbReference type="NCBI Taxonomy" id="145388"/>
    <lineage>
        <taxon>Eukaryota</taxon>
        <taxon>Viridiplantae</taxon>
        <taxon>Chlorophyta</taxon>
        <taxon>core chlorophytes</taxon>
        <taxon>Chlorophyceae</taxon>
        <taxon>CS clade</taxon>
        <taxon>Sphaeropleales</taxon>
        <taxon>Selenastraceae</taxon>
        <taxon>Monoraphidium</taxon>
    </lineage>
</organism>
<dbReference type="RefSeq" id="XP_013899421.1">
    <property type="nucleotide sequence ID" value="XM_014043967.1"/>
</dbReference>
<feature type="non-terminal residue" evidence="2">
    <location>
        <position position="1"/>
    </location>
</feature>
<keyword evidence="3" id="KW-1185">Reference proteome</keyword>
<feature type="region of interest" description="Disordered" evidence="1">
    <location>
        <begin position="1"/>
        <end position="76"/>
    </location>
</feature>
<feature type="compositionally biased region" description="Low complexity" evidence="1">
    <location>
        <begin position="64"/>
        <end position="76"/>
    </location>
</feature>
<evidence type="ECO:0000313" key="2">
    <source>
        <dbReference type="EMBL" id="KIZ00402.1"/>
    </source>
</evidence>
<dbReference type="Proteomes" id="UP000054498">
    <property type="component" value="Unassembled WGS sequence"/>
</dbReference>
<sequence length="76" mass="7692">RPPVERAPPAERPAAPAAERPAPSRGAFVPPHLRNRDGGGAGAGAGPAAADGDARPQEERRPGGYRPPAARQGGGW</sequence>
<evidence type="ECO:0000313" key="3">
    <source>
        <dbReference type="Proteomes" id="UP000054498"/>
    </source>
</evidence>
<accession>A0A0D2MI82</accession>
<proteinExistence type="predicted"/>
<dbReference type="GeneID" id="25740440"/>
<reference evidence="2 3" key="1">
    <citation type="journal article" date="2013" name="BMC Genomics">
        <title>Reconstruction of the lipid metabolism for the microalga Monoraphidium neglectum from its genome sequence reveals characteristics suitable for biofuel production.</title>
        <authorList>
            <person name="Bogen C."/>
            <person name="Al-Dilaimi A."/>
            <person name="Albersmeier A."/>
            <person name="Wichmann J."/>
            <person name="Grundmann M."/>
            <person name="Rupp O."/>
            <person name="Lauersen K.J."/>
            <person name="Blifernez-Klassen O."/>
            <person name="Kalinowski J."/>
            <person name="Goesmann A."/>
            <person name="Mussgnug J.H."/>
            <person name="Kruse O."/>
        </authorList>
    </citation>
    <scope>NUCLEOTIDE SEQUENCE [LARGE SCALE GENOMIC DNA]</scope>
    <source>
        <strain evidence="2 3">SAG 48.87</strain>
    </source>
</reference>
<feature type="compositionally biased region" description="Low complexity" evidence="1">
    <location>
        <begin position="12"/>
        <end position="23"/>
    </location>
</feature>
<protein>
    <submittedName>
        <fullName evidence="2">Uncharacterized protein</fullName>
    </submittedName>
</protein>
<name>A0A0D2MI82_9CHLO</name>
<evidence type="ECO:0000256" key="1">
    <source>
        <dbReference type="SAM" id="MobiDB-lite"/>
    </source>
</evidence>
<dbReference type="EMBL" id="KK101567">
    <property type="protein sequence ID" value="KIZ00402.1"/>
    <property type="molecule type" value="Genomic_DNA"/>
</dbReference>
<gene>
    <name evidence="2" type="ORF">MNEG_7564</name>
</gene>